<dbReference type="EMBL" id="LQPG01000039">
    <property type="protein sequence ID" value="ORW08049.1"/>
    <property type="molecule type" value="Genomic_DNA"/>
</dbReference>
<reference evidence="1 2" key="1">
    <citation type="submission" date="2016-01" db="EMBL/GenBank/DDBJ databases">
        <title>The new phylogeny of the genus Mycobacterium.</title>
        <authorList>
            <person name="Tarcisio F."/>
            <person name="Conor M."/>
            <person name="Antonella G."/>
            <person name="Elisabetta G."/>
            <person name="Giulia F.S."/>
            <person name="Sara T."/>
            <person name="Anna F."/>
            <person name="Clotilde B."/>
            <person name="Roberto B."/>
            <person name="Veronica D.S."/>
            <person name="Fabio R."/>
            <person name="Monica P."/>
            <person name="Olivier J."/>
            <person name="Enrico T."/>
            <person name="Nicola S."/>
        </authorList>
    </citation>
    <scope>NUCLEOTIDE SEQUENCE [LARGE SCALE GENOMIC DNA]</scope>
    <source>
        <strain evidence="1 2">DSM 45394</strain>
    </source>
</reference>
<evidence type="ECO:0000313" key="2">
    <source>
        <dbReference type="Proteomes" id="UP000193866"/>
    </source>
</evidence>
<protein>
    <recommendedName>
        <fullName evidence="3">HTH iclR-type domain-containing protein</fullName>
    </recommendedName>
</protein>
<proteinExistence type="predicted"/>
<accession>A0A1X1YAE9</accession>
<evidence type="ECO:0008006" key="3">
    <source>
        <dbReference type="Google" id="ProtNLM"/>
    </source>
</evidence>
<comment type="caution">
    <text evidence="1">The sequence shown here is derived from an EMBL/GenBank/DDBJ whole genome shotgun (WGS) entry which is preliminary data.</text>
</comment>
<sequence>MIAAVLQGLAVSAVRAGQVINGVPVVGVGGRSLSLACGLISESAVWSALRLLRDTPGSPVLLVARGTGLGADRYALVTPDVRDEYPEGPGRPPVAGVHPVWSILGLQYRRLYETVLDGAVEAAEIATAAAVSRSSGYDGIAELCRVGLLRKNGSRVEVTDTSLDDLAVQLGVAEQRAARIAAHQQARSRWRQWLQAREQPIVEPVGRDQPADPPTVWLSVDSEVDRQDYLASVLATGPPRLTP</sequence>
<keyword evidence="2" id="KW-1185">Reference proteome</keyword>
<name>A0A1X1YAE9_9MYCO</name>
<gene>
    <name evidence="1" type="ORF">AWC16_20140</name>
</gene>
<evidence type="ECO:0000313" key="1">
    <source>
        <dbReference type="EMBL" id="ORW08049.1"/>
    </source>
</evidence>
<dbReference type="AlphaFoldDB" id="A0A1X1YAE9"/>
<dbReference type="Proteomes" id="UP000193866">
    <property type="component" value="Unassembled WGS sequence"/>
</dbReference>
<organism evidence="1 2">
    <name type="scientific">Mycolicibacter longobardus</name>
    <dbReference type="NCBI Taxonomy" id="1108812"/>
    <lineage>
        <taxon>Bacteria</taxon>
        <taxon>Bacillati</taxon>
        <taxon>Actinomycetota</taxon>
        <taxon>Actinomycetes</taxon>
        <taxon>Mycobacteriales</taxon>
        <taxon>Mycobacteriaceae</taxon>
        <taxon>Mycolicibacter</taxon>
    </lineage>
</organism>